<dbReference type="PROSITE" id="PS00018">
    <property type="entry name" value="EF_HAND_1"/>
    <property type="match status" value="1"/>
</dbReference>
<keyword evidence="2" id="KW-0472">Membrane</keyword>
<dbReference type="AlphaFoldDB" id="A0A0A9YRV2"/>
<dbReference type="EMBL" id="GBHO01009244">
    <property type="protein sequence ID" value="JAG34360.1"/>
    <property type="molecule type" value="Transcribed_RNA"/>
</dbReference>
<reference evidence="5" key="1">
    <citation type="journal article" date="2014" name="PLoS ONE">
        <title>Transcriptome-Based Identification of ABC Transporters in the Western Tarnished Plant Bug Lygus hesperus.</title>
        <authorList>
            <person name="Hull J.J."/>
            <person name="Chaney K."/>
            <person name="Geib S.M."/>
            <person name="Fabrick J.A."/>
            <person name="Brent C.S."/>
            <person name="Walsh D."/>
            <person name="Lavine L.C."/>
        </authorList>
    </citation>
    <scope>NUCLEOTIDE SEQUENCE</scope>
</reference>
<dbReference type="InterPro" id="IPR002048">
    <property type="entry name" value="EF_hand_dom"/>
</dbReference>
<accession>A0A0A9YRV2</accession>
<keyword evidence="2" id="KW-1133">Transmembrane helix</keyword>
<sequence length="269" mass="30555">MSEFTPISRRSNKMILRPVVPTTFSFTKVGATALPSTWRGALWILITCTTFVFIQIPSLFYAKSDRAEKVKQIFALLGCVLSLLLFFAYLYSMWEDEDNVDLIEERRQRVHKFVSWSERNKNLIAAIDPITLFNLLDRDGDGYLDVEDLRLGFKTMGLNIDLAEAQTFFNMMDESTDDDDVHPAALSFPAHSLTQSQQPLLTRRLHSSIMHGVDINEFVAFVREFILHNDEKPVMFMYQEPLGSGTADLDVAAARVVQDDTGQDSNATQ</sequence>
<evidence type="ECO:0000259" key="3">
    <source>
        <dbReference type="PROSITE" id="PS50222"/>
    </source>
</evidence>
<reference evidence="6" key="3">
    <citation type="journal article" date="2016" name="Gigascience">
        <title>De novo construction of an expanded transcriptome assembly for the western tarnished plant bug, Lygus hesperus.</title>
        <authorList>
            <person name="Tassone E.E."/>
            <person name="Geib S.M."/>
            <person name="Hall B."/>
            <person name="Fabrick J.A."/>
            <person name="Brent C.S."/>
            <person name="Hull J.J."/>
        </authorList>
    </citation>
    <scope>NUCLEOTIDE SEQUENCE</scope>
</reference>
<keyword evidence="1" id="KW-0106">Calcium</keyword>
<organism evidence="5">
    <name type="scientific">Lygus hesperus</name>
    <name type="common">Western plant bug</name>
    <dbReference type="NCBI Taxonomy" id="30085"/>
    <lineage>
        <taxon>Eukaryota</taxon>
        <taxon>Metazoa</taxon>
        <taxon>Ecdysozoa</taxon>
        <taxon>Arthropoda</taxon>
        <taxon>Hexapoda</taxon>
        <taxon>Insecta</taxon>
        <taxon>Pterygota</taxon>
        <taxon>Neoptera</taxon>
        <taxon>Paraneoptera</taxon>
        <taxon>Hemiptera</taxon>
        <taxon>Heteroptera</taxon>
        <taxon>Panheteroptera</taxon>
        <taxon>Cimicomorpha</taxon>
        <taxon>Miridae</taxon>
        <taxon>Mirini</taxon>
        <taxon>Lygus</taxon>
    </lineage>
</organism>
<gene>
    <name evidence="5" type="primary">Slc25a23_0</name>
    <name evidence="4" type="synonym">Slc25a23_1</name>
    <name evidence="5" type="ORF">CM83_11341</name>
    <name evidence="4" type="ORF">CM83_11343</name>
    <name evidence="6" type="ORF">g.18860</name>
    <name evidence="7" type="ORF">g.18862</name>
</gene>
<evidence type="ECO:0000313" key="7">
    <source>
        <dbReference type="EMBL" id="JAQ13909.1"/>
    </source>
</evidence>
<evidence type="ECO:0000313" key="4">
    <source>
        <dbReference type="EMBL" id="JAG34360.1"/>
    </source>
</evidence>
<evidence type="ECO:0000256" key="2">
    <source>
        <dbReference type="SAM" id="Phobius"/>
    </source>
</evidence>
<feature type="transmembrane region" description="Helical" evidence="2">
    <location>
        <begin position="41"/>
        <end position="61"/>
    </location>
</feature>
<dbReference type="EMBL" id="GDHC01014319">
    <property type="protein sequence ID" value="JAQ04310.1"/>
    <property type="molecule type" value="Transcribed_RNA"/>
</dbReference>
<dbReference type="GO" id="GO:0005509">
    <property type="term" value="F:calcium ion binding"/>
    <property type="evidence" value="ECO:0007669"/>
    <property type="project" value="InterPro"/>
</dbReference>
<dbReference type="InterPro" id="IPR011992">
    <property type="entry name" value="EF-hand-dom_pair"/>
</dbReference>
<dbReference type="EMBL" id="GDHC01004720">
    <property type="protein sequence ID" value="JAQ13909.1"/>
    <property type="molecule type" value="Transcribed_RNA"/>
</dbReference>
<evidence type="ECO:0000256" key="1">
    <source>
        <dbReference type="ARBA" id="ARBA00022837"/>
    </source>
</evidence>
<proteinExistence type="predicted"/>
<dbReference type="SUPFAM" id="SSF47473">
    <property type="entry name" value="EF-hand"/>
    <property type="match status" value="1"/>
</dbReference>
<feature type="transmembrane region" description="Helical" evidence="2">
    <location>
        <begin position="73"/>
        <end position="94"/>
    </location>
</feature>
<feature type="domain" description="EF-hand" evidence="3">
    <location>
        <begin position="132"/>
        <end position="159"/>
    </location>
</feature>
<name>A0A0A9YRV2_LYGHE</name>
<dbReference type="Pfam" id="PF13405">
    <property type="entry name" value="EF-hand_6"/>
    <property type="match status" value="1"/>
</dbReference>
<protein>
    <submittedName>
        <fullName evidence="5">Calcium-binding mitochondrial carrier protein SCaMC-3</fullName>
    </submittedName>
</protein>
<evidence type="ECO:0000313" key="5">
    <source>
        <dbReference type="EMBL" id="JAG34361.1"/>
    </source>
</evidence>
<keyword evidence="2" id="KW-0812">Transmembrane</keyword>
<evidence type="ECO:0000313" key="6">
    <source>
        <dbReference type="EMBL" id="JAQ04310.1"/>
    </source>
</evidence>
<dbReference type="PROSITE" id="PS50222">
    <property type="entry name" value="EF_HAND_2"/>
    <property type="match status" value="1"/>
</dbReference>
<reference evidence="5" key="2">
    <citation type="submission" date="2014-07" db="EMBL/GenBank/DDBJ databases">
        <authorList>
            <person name="Hull J."/>
        </authorList>
    </citation>
    <scope>NUCLEOTIDE SEQUENCE</scope>
</reference>
<dbReference type="EMBL" id="GBHO01009243">
    <property type="protein sequence ID" value="JAG34361.1"/>
    <property type="molecule type" value="Transcribed_RNA"/>
</dbReference>
<dbReference type="Gene3D" id="1.10.238.10">
    <property type="entry name" value="EF-hand"/>
    <property type="match status" value="1"/>
</dbReference>
<dbReference type="InterPro" id="IPR018247">
    <property type="entry name" value="EF_Hand_1_Ca_BS"/>
</dbReference>
<dbReference type="CDD" id="cd00051">
    <property type="entry name" value="EFh"/>
    <property type="match status" value="1"/>
</dbReference>